<sequence>MLNRLKRAEGQLRGIQRMIESGQPGIDVASQLVAVRRALDSTYVHMTVSLVEQELGSRLGGDARGRKQMGEVLGELTQLLAKVR</sequence>
<reference evidence="2" key="1">
    <citation type="submission" date="2021-11" db="EMBL/GenBank/DDBJ databases">
        <title>BS-T2-15 a new species belonging to the Comamonadaceae family isolated from the soil of a French oak forest.</title>
        <authorList>
            <person name="Mieszkin S."/>
            <person name="Alain K."/>
        </authorList>
    </citation>
    <scope>NUCLEOTIDE SEQUENCE</scope>
    <source>
        <strain evidence="2">BS-T2-15</strain>
    </source>
</reference>
<dbReference type="EMBL" id="JAJLJH010000015">
    <property type="protein sequence ID" value="MCK9689547.1"/>
    <property type="molecule type" value="Genomic_DNA"/>
</dbReference>
<comment type="similarity">
    <text evidence="1">Belongs to the FrmR/RcnR family.</text>
</comment>
<dbReference type="AlphaFoldDB" id="A0A9X1YPB0"/>
<dbReference type="GO" id="GO:0003677">
    <property type="term" value="F:DNA binding"/>
    <property type="evidence" value="ECO:0007669"/>
    <property type="project" value="InterPro"/>
</dbReference>
<dbReference type="Gene3D" id="1.20.58.1000">
    <property type="entry name" value="Metal-sensitive repressor, helix protomer"/>
    <property type="match status" value="1"/>
</dbReference>
<evidence type="ECO:0000313" key="3">
    <source>
        <dbReference type="Proteomes" id="UP001139353"/>
    </source>
</evidence>
<dbReference type="InterPro" id="IPR038390">
    <property type="entry name" value="Metal_Tscrpt_repr_sf"/>
</dbReference>
<protein>
    <submittedName>
        <fullName evidence="2">Metal-sensing transcriptional repressor</fullName>
    </submittedName>
</protein>
<dbReference type="RefSeq" id="WP_275685597.1">
    <property type="nucleotide sequence ID" value="NZ_JAJLJH010000015.1"/>
</dbReference>
<dbReference type="GO" id="GO:0046872">
    <property type="term" value="F:metal ion binding"/>
    <property type="evidence" value="ECO:0007669"/>
    <property type="project" value="InterPro"/>
</dbReference>
<evidence type="ECO:0000313" key="2">
    <source>
        <dbReference type="EMBL" id="MCK9689547.1"/>
    </source>
</evidence>
<dbReference type="InterPro" id="IPR003735">
    <property type="entry name" value="Metal_Tscrpt_repr"/>
</dbReference>
<organism evidence="2 3">
    <name type="scientific">Scleromatobacter humisilvae</name>
    <dbReference type="NCBI Taxonomy" id="2897159"/>
    <lineage>
        <taxon>Bacteria</taxon>
        <taxon>Pseudomonadati</taxon>
        <taxon>Pseudomonadota</taxon>
        <taxon>Betaproteobacteria</taxon>
        <taxon>Burkholderiales</taxon>
        <taxon>Sphaerotilaceae</taxon>
        <taxon>Scleromatobacter</taxon>
    </lineage>
</organism>
<dbReference type="Pfam" id="PF02583">
    <property type="entry name" value="Trns_repr_metal"/>
    <property type="match status" value="1"/>
</dbReference>
<proteinExistence type="inferred from homology"/>
<dbReference type="GO" id="GO:0045892">
    <property type="term" value="P:negative regulation of DNA-templated transcription"/>
    <property type="evidence" value="ECO:0007669"/>
    <property type="project" value="UniProtKB-ARBA"/>
</dbReference>
<dbReference type="PANTHER" id="PTHR33677:SF5">
    <property type="entry name" value="TRANSCRIPTIONAL REPRESSOR FRMR"/>
    <property type="match status" value="1"/>
</dbReference>
<accession>A0A9X1YPB0</accession>
<evidence type="ECO:0000256" key="1">
    <source>
        <dbReference type="ARBA" id="ARBA00005260"/>
    </source>
</evidence>
<keyword evidence="3" id="KW-1185">Reference proteome</keyword>
<name>A0A9X1YPB0_9BURK</name>
<dbReference type="Proteomes" id="UP001139353">
    <property type="component" value="Unassembled WGS sequence"/>
</dbReference>
<comment type="caution">
    <text evidence="2">The sequence shown here is derived from an EMBL/GenBank/DDBJ whole genome shotgun (WGS) entry which is preliminary data.</text>
</comment>
<gene>
    <name evidence="2" type="ORF">LPC04_27830</name>
</gene>
<dbReference type="PANTHER" id="PTHR33677">
    <property type="entry name" value="TRANSCRIPTIONAL REPRESSOR FRMR-RELATED"/>
    <property type="match status" value="1"/>
</dbReference>